<organism evidence="11">
    <name type="scientific">Henneguya salminicola</name>
    <name type="common">Myxosporean</name>
    <dbReference type="NCBI Taxonomy" id="69463"/>
    <lineage>
        <taxon>Eukaryota</taxon>
        <taxon>Metazoa</taxon>
        <taxon>Cnidaria</taxon>
        <taxon>Myxozoa</taxon>
        <taxon>Myxosporea</taxon>
        <taxon>Bivalvulida</taxon>
        <taxon>Platysporina</taxon>
        <taxon>Myxobolidae</taxon>
        <taxon>Henneguya</taxon>
    </lineage>
</organism>
<evidence type="ECO:0000256" key="3">
    <source>
        <dbReference type="ARBA" id="ARBA00022664"/>
    </source>
</evidence>
<evidence type="ECO:0000256" key="9">
    <source>
        <dbReference type="RuleBase" id="RU364036"/>
    </source>
</evidence>
<comment type="similarity">
    <text evidence="2 9">Belongs to the RRM NCBP2 family.</text>
</comment>
<dbReference type="InterPro" id="IPR012677">
    <property type="entry name" value="Nucleotide-bd_a/b_plait_sf"/>
</dbReference>
<keyword evidence="4 8" id="KW-0694">RNA-binding</keyword>
<evidence type="ECO:0000256" key="1">
    <source>
        <dbReference type="ARBA" id="ARBA00004123"/>
    </source>
</evidence>
<keyword evidence="5" id="KW-0943">RNA-mediated gene silencing</keyword>
<feature type="domain" description="RRM" evidence="10">
    <location>
        <begin position="29"/>
        <end position="107"/>
    </location>
</feature>
<comment type="subcellular location">
    <subcellularLocation>
        <location evidence="1 9">Nucleus</location>
    </subcellularLocation>
</comment>
<evidence type="ECO:0000256" key="5">
    <source>
        <dbReference type="ARBA" id="ARBA00023158"/>
    </source>
</evidence>
<dbReference type="PANTHER" id="PTHR18847:SF0">
    <property type="entry name" value="NUCLEAR CAP-BINDING PROTEIN SUBUNIT 2"/>
    <property type="match status" value="1"/>
</dbReference>
<dbReference type="CDD" id="cd12240">
    <property type="entry name" value="RRM_NCBP2"/>
    <property type="match status" value="1"/>
</dbReference>
<dbReference type="InterPro" id="IPR034148">
    <property type="entry name" value="NCBP2_RRM"/>
</dbReference>
<dbReference type="SUPFAM" id="SSF54928">
    <property type="entry name" value="RNA-binding domain, RBD"/>
    <property type="match status" value="1"/>
</dbReference>
<evidence type="ECO:0000256" key="8">
    <source>
        <dbReference type="PROSITE-ProRule" id="PRU00176"/>
    </source>
</evidence>
<dbReference type="InterPro" id="IPR035979">
    <property type="entry name" value="RBD_domain_sf"/>
</dbReference>
<evidence type="ECO:0000256" key="4">
    <source>
        <dbReference type="ARBA" id="ARBA00022884"/>
    </source>
</evidence>
<dbReference type="PROSITE" id="PS50102">
    <property type="entry name" value="RRM"/>
    <property type="match status" value="1"/>
</dbReference>
<dbReference type="SMART" id="SM00360">
    <property type="entry name" value="RRM"/>
    <property type="match status" value="1"/>
</dbReference>
<evidence type="ECO:0000313" key="11">
    <source>
        <dbReference type="EMBL" id="NDJ94586.1"/>
    </source>
</evidence>
<dbReference type="GO" id="GO:0045292">
    <property type="term" value="P:mRNA cis splicing, via spliceosome"/>
    <property type="evidence" value="ECO:0007669"/>
    <property type="project" value="InterPro"/>
</dbReference>
<reference evidence="11" key="1">
    <citation type="submission" date="2018-11" db="EMBL/GenBank/DDBJ databases">
        <title>Henneguya salminicola genome and transcriptome.</title>
        <authorList>
            <person name="Yahalomi D."/>
            <person name="Atkinson S.D."/>
            <person name="Neuhof M."/>
            <person name="Chang E.S."/>
            <person name="Philippe H."/>
            <person name="Cartwright P."/>
            <person name="Bartholomew J.L."/>
            <person name="Huchon D."/>
        </authorList>
    </citation>
    <scope>NUCLEOTIDE SEQUENCE</scope>
    <source>
        <strain evidence="11">Hz1</strain>
        <tissue evidence="11">Whole</tissue>
    </source>
</reference>
<keyword evidence="7 9" id="KW-0539">Nucleus</keyword>
<dbReference type="AlphaFoldDB" id="A0A6G3MKY9"/>
<evidence type="ECO:0000256" key="6">
    <source>
        <dbReference type="ARBA" id="ARBA00023187"/>
    </source>
</evidence>
<keyword evidence="3 9" id="KW-0507">mRNA processing</keyword>
<accession>A0A6G3MKY9</accession>
<dbReference type="Gene3D" id="3.30.70.330">
    <property type="match status" value="1"/>
</dbReference>
<dbReference type="EMBL" id="GHBP01009707">
    <property type="protein sequence ID" value="NDJ94586.1"/>
    <property type="molecule type" value="Transcribed_RNA"/>
</dbReference>
<protein>
    <recommendedName>
        <fullName evidence="9">Nuclear cap-binding protein subunit 2</fullName>
    </recommendedName>
    <alternativeName>
        <fullName evidence="9">20 kDa nuclear cap-binding protein</fullName>
    </alternativeName>
</protein>
<dbReference type="GO" id="GO:0031047">
    <property type="term" value="P:regulatory ncRNA-mediated gene silencing"/>
    <property type="evidence" value="ECO:0007669"/>
    <property type="project" value="UniProtKB-KW"/>
</dbReference>
<name>A0A6G3MKY9_HENSL</name>
<sequence>MIRSQKRRYKDRNFPGTQEEFEEKLKISTTLYVGNLSFYTEETQVYELFSFIGPVKNVIMGLNRFDKTPCGFCFVEYYDRHHAEMSVNNLNGTVFDGRILSIDIDAGFIEGRQYGRGRQGGQIMDEKKTVYDEERGGYTKFAKSN</sequence>
<evidence type="ECO:0000256" key="2">
    <source>
        <dbReference type="ARBA" id="ARBA00010725"/>
    </source>
</evidence>
<dbReference type="InterPro" id="IPR027157">
    <property type="entry name" value="NCBP2"/>
</dbReference>
<dbReference type="InterPro" id="IPR000504">
    <property type="entry name" value="RRM_dom"/>
</dbReference>
<evidence type="ECO:0000256" key="7">
    <source>
        <dbReference type="ARBA" id="ARBA00023242"/>
    </source>
</evidence>
<dbReference type="Pfam" id="PF00076">
    <property type="entry name" value="RRM_1"/>
    <property type="match status" value="1"/>
</dbReference>
<evidence type="ECO:0000259" key="10">
    <source>
        <dbReference type="PROSITE" id="PS50102"/>
    </source>
</evidence>
<dbReference type="GO" id="GO:0000339">
    <property type="term" value="F:RNA cap binding"/>
    <property type="evidence" value="ECO:0007669"/>
    <property type="project" value="InterPro"/>
</dbReference>
<dbReference type="PANTHER" id="PTHR18847">
    <property type="entry name" value="20 KD NUCLEAR CAP BINDING PROTEIN"/>
    <property type="match status" value="1"/>
</dbReference>
<dbReference type="GO" id="GO:0005846">
    <property type="term" value="C:nuclear cap binding complex"/>
    <property type="evidence" value="ECO:0007669"/>
    <property type="project" value="InterPro"/>
</dbReference>
<proteinExistence type="inferred from homology"/>
<dbReference type="GO" id="GO:0005634">
    <property type="term" value="C:nucleus"/>
    <property type="evidence" value="ECO:0007669"/>
    <property type="project" value="UniProtKB-SubCell"/>
</dbReference>
<keyword evidence="6 9" id="KW-0508">mRNA splicing</keyword>